<dbReference type="EMBL" id="VIKT02000001">
    <property type="protein sequence ID" value="NHF61695.1"/>
    <property type="molecule type" value="Genomic_DNA"/>
</dbReference>
<dbReference type="Gene3D" id="3.40.50.720">
    <property type="entry name" value="NAD(P)-binding Rossmann-like Domain"/>
    <property type="match status" value="1"/>
</dbReference>
<evidence type="ECO:0000313" key="2">
    <source>
        <dbReference type="Proteomes" id="UP000818266"/>
    </source>
</evidence>
<reference evidence="1 2" key="1">
    <citation type="submission" date="2019-06" db="EMBL/GenBank/DDBJ databases">
        <authorList>
            <person name="De-Chao Zhang Q."/>
        </authorList>
    </citation>
    <scope>NUCLEOTIDE SEQUENCE [LARGE SCALE GENOMIC DNA]</scope>
    <source>
        <strain evidence="1 2">KN1116</strain>
    </source>
</reference>
<proteinExistence type="predicted"/>
<sequence>MILRLDPSRPLVWRSPFSLQIGVDPVAVVLEEVDDGDARVIATLATGATRAALDRSATAAGVRRARVDELLQRLEPALLRGSRAITAPPARVAVRGTVDGRASISRVLAEAGCTIVGGPASGAAREPAAQAAVLVSHHVADPLEHLTWLRRDIPHLPVVFGERAVTIGPLVVPGESPCLACLEQQRADADPAWLAIGSQLWGRRAAAESGLTATLAALETLTMLRELAAGRGGSGTSIRLDVVDDTRTVTRWAASERCGCRGLEFSAPASETR</sequence>
<comment type="caution">
    <text evidence="1">The sequence shown here is derived from an EMBL/GenBank/DDBJ whole genome shotgun (WGS) entry which is preliminary data.</text>
</comment>
<dbReference type="AlphaFoldDB" id="A0A9E5JLJ4"/>
<keyword evidence="2" id="KW-1185">Reference proteome</keyword>
<evidence type="ECO:0008006" key="3">
    <source>
        <dbReference type="Google" id="ProtNLM"/>
    </source>
</evidence>
<dbReference type="RefSeq" id="WP_152581906.1">
    <property type="nucleotide sequence ID" value="NZ_VIKT02000001.1"/>
</dbReference>
<name>A0A9E5JLJ4_9MICO</name>
<protein>
    <recommendedName>
        <fullName evidence="3">Bacteriocin biosynthesis cyclodehydratase domain-containing protein</fullName>
    </recommendedName>
</protein>
<reference evidence="1 2" key="2">
    <citation type="submission" date="2020-03" db="EMBL/GenBank/DDBJ databases">
        <title>Chryseoglobus sp. isolated from a deep-sea seamount.</title>
        <authorList>
            <person name="Zhang D.-C."/>
        </authorList>
    </citation>
    <scope>NUCLEOTIDE SEQUENCE [LARGE SCALE GENOMIC DNA]</scope>
    <source>
        <strain evidence="1 2">KN1116</strain>
    </source>
</reference>
<accession>A0A9E5JLJ4</accession>
<dbReference type="Proteomes" id="UP000818266">
    <property type="component" value="Unassembled WGS sequence"/>
</dbReference>
<dbReference type="OrthoDB" id="4426339at2"/>
<organism evidence="1 2">
    <name type="scientific">Microcella pacifica</name>
    <dbReference type="NCBI Taxonomy" id="2591847"/>
    <lineage>
        <taxon>Bacteria</taxon>
        <taxon>Bacillati</taxon>
        <taxon>Actinomycetota</taxon>
        <taxon>Actinomycetes</taxon>
        <taxon>Micrococcales</taxon>
        <taxon>Microbacteriaceae</taxon>
        <taxon>Microcella</taxon>
    </lineage>
</organism>
<gene>
    <name evidence="1" type="ORF">FK219_000305</name>
</gene>
<evidence type="ECO:0000313" key="1">
    <source>
        <dbReference type="EMBL" id="NHF61695.1"/>
    </source>
</evidence>